<keyword evidence="4" id="KW-0479">Metal-binding</keyword>
<dbReference type="Proteomes" id="UP001164459">
    <property type="component" value="Chromosome"/>
</dbReference>
<evidence type="ECO:0000256" key="3">
    <source>
        <dbReference type="ARBA" id="ARBA00022485"/>
    </source>
</evidence>
<dbReference type="EMBL" id="CP114040">
    <property type="protein sequence ID" value="WAS91107.1"/>
    <property type="molecule type" value="Genomic_DNA"/>
</dbReference>
<evidence type="ECO:0000256" key="5">
    <source>
        <dbReference type="ARBA" id="ARBA00022763"/>
    </source>
</evidence>
<dbReference type="NCBIfam" id="TIGR03914">
    <property type="entry name" value="UDG_fam_dom"/>
    <property type="match status" value="1"/>
</dbReference>
<dbReference type="CDD" id="cd10030">
    <property type="entry name" value="UDG-F4_TTUDGA_SPO1dp_like"/>
    <property type="match status" value="1"/>
</dbReference>
<keyword evidence="9" id="KW-0234">DNA repair</keyword>
<evidence type="ECO:0000256" key="7">
    <source>
        <dbReference type="ARBA" id="ARBA00023004"/>
    </source>
</evidence>
<dbReference type="InterPro" id="IPR051536">
    <property type="entry name" value="UDG_Type-4/5"/>
</dbReference>
<evidence type="ECO:0000313" key="12">
    <source>
        <dbReference type="Proteomes" id="UP001164459"/>
    </source>
</evidence>
<evidence type="ECO:0000259" key="10">
    <source>
        <dbReference type="SMART" id="SM00986"/>
    </source>
</evidence>
<evidence type="ECO:0000256" key="9">
    <source>
        <dbReference type="ARBA" id="ARBA00023204"/>
    </source>
</evidence>
<dbReference type="PANTHER" id="PTHR33693:SF9">
    <property type="entry name" value="TYPE-4 URACIL-DNA GLYCOSYLASE"/>
    <property type="match status" value="1"/>
</dbReference>
<dbReference type="InterPro" id="IPR036895">
    <property type="entry name" value="Uracil-DNA_glycosylase-like_sf"/>
</dbReference>
<dbReference type="Gene3D" id="3.40.470.10">
    <property type="entry name" value="Uracil-DNA glycosylase-like domain"/>
    <property type="match status" value="1"/>
</dbReference>
<name>A0ABY7GVX5_9BACT</name>
<keyword evidence="8" id="KW-0411">Iron-sulfur</keyword>
<keyword evidence="6" id="KW-0378">Hydrolase</keyword>
<sequence>MHDDEDDDVTGSARDFLPERLSLPTLRSAAAGCHGCPLYRNATQTVFGAGPSSARLILVGEQPGNDEDIAGAPFVGPAGRVLDQALEQAGIARDDAYVTNVVKHFKWERRGSRRLHKKPSAREIGACLPWLEQEIELIRPQVLVCLGATAAQALLGRTFRVTTMRGQLIANDRVPHVLATVHPSSILRQPTSADRRAEMAKFTADLEVVAGVLNEGRSAGRRPSAAR</sequence>
<dbReference type="SUPFAM" id="SSF52141">
    <property type="entry name" value="Uracil-DNA glycosylase-like"/>
    <property type="match status" value="1"/>
</dbReference>
<gene>
    <name evidence="11" type="ORF">O0S08_33390</name>
</gene>
<keyword evidence="5" id="KW-0227">DNA damage</keyword>
<comment type="similarity">
    <text evidence="1">Belongs to the uracil-DNA glycosylase (UDG) superfamily. Type 4 (UDGa) family.</text>
</comment>
<organism evidence="11 12">
    <name type="scientific">Nannocystis punicea</name>
    <dbReference type="NCBI Taxonomy" id="2995304"/>
    <lineage>
        <taxon>Bacteria</taxon>
        <taxon>Pseudomonadati</taxon>
        <taxon>Myxococcota</taxon>
        <taxon>Polyangia</taxon>
        <taxon>Nannocystales</taxon>
        <taxon>Nannocystaceae</taxon>
        <taxon>Nannocystis</taxon>
    </lineage>
</organism>
<proteinExistence type="inferred from homology"/>
<dbReference type="NCBIfam" id="TIGR00758">
    <property type="entry name" value="UDG_fam4"/>
    <property type="match status" value="1"/>
</dbReference>
<dbReference type="InterPro" id="IPR005122">
    <property type="entry name" value="Uracil-DNA_glycosylase-like"/>
</dbReference>
<reference evidence="11" key="1">
    <citation type="submission" date="2022-11" db="EMBL/GenBank/DDBJ databases">
        <title>Minimal conservation of predation-associated metabolite biosynthetic gene clusters underscores biosynthetic potential of Myxococcota including descriptions for ten novel species: Archangium lansinium sp. nov., Myxococcus landrumus sp. nov., Nannocystis bai.</title>
        <authorList>
            <person name="Ahearne A."/>
            <person name="Stevens C."/>
            <person name="Dowd S."/>
        </authorList>
    </citation>
    <scope>NUCLEOTIDE SEQUENCE</scope>
    <source>
        <strain evidence="11">Fl3</strain>
    </source>
</reference>
<dbReference type="SMART" id="SM00986">
    <property type="entry name" value="UDG"/>
    <property type="match status" value="1"/>
</dbReference>
<evidence type="ECO:0000256" key="2">
    <source>
        <dbReference type="ARBA" id="ARBA00019403"/>
    </source>
</evidence>
<evidence type="ECO:0000256" key="1">
    <source>
        <dbReference type="ARBA" id="ARBA00006521"/>
    </source>
</evidence>
<dbReference type="PANTHER" id="PTHR33693">
    <property type="entry name" value="TYPE-5 URACIL-DNA GLYCOSYLASE"/>
    <property type="match status" value="1"/>
</dbReference>
<evidence type="ECO:0000313" key="11">
    <source>
        <dbReference type="EMBL" id="WAS91107.1"/>
    </source>
</evidence>
<feature type="domain" description="Uracil-DNA glycosylase-like" evidence="10">
    <location>
        <begin position="47"/>
        <end position="207"/>
    </location>
</feature>
<dbReference type="Pfam" id="PF03167">
    <property type="entry name" value="UDG"/>
    <property type="match status" value="1"/>
</dbReference>
<accession>A0ABY7GVX5</accession>
<dbReference type="RefSeq" id="WP_269033471.1">
    <property type="nucleotide sequence ID" value="NZ_CP114040.1"/>
</dbReference>
<dbReference type="SMART" id="SM00987">
    <property type="entry name" value="UreE_C"/>
    <property type="match status" value="1"/>
</dbReference>
<dbReference type="InterPro" id="IPR005273">
    <property type="entry name" value="Ura-DNA_glyco_family4"/>
</dbReference>
<protein>
    <recommendedName>
        <fullName evidence="2">Type-4 uracil-DNA glycosylase</fullName>
    </recommendedName>
</protein>
<keyword evidence="12" id="KW-1185">Reference proteome</keyword>
<evidence type="ECO:0000256" key="6">
    <source>
        <dbReference type="ARBA" id="ARBA00022801"/>
    </source>
</evidence>
<keyword evidence="3" id="KW-0004">4Fe-4S</keyword>
<keyword evidence="7" id="KW-0408">Iron</keyword>
<evidence type="ECO:0000256" key="8">
    <source>
        <dbReference type="ARBA" id="ARBA00023014"/>
    </source>
</evidence>
<evidence type="ECO:0000256" key="4">
    <source>
        <dbReference type="ARBA" id="ARBA00022723"/>
    </source>
</evidence>